<dbReference type="PATRIC" id="fig|1263870.3.peg.2411"/>
<comment type="caution">
    <text evidence="2">The sequence shown here is derived from an EMBL/GenBank/DDBJ whole genome shotgun (WGS) entry which is preliminary data.</text>
</comment>
<evidence type="ECO:0000313" key="2">
    <source>
        <dbReference type="EMBL" id="EMI56306.1"/>
    </source>
</evidence>
<feature type="transmembrane region" description="Helical" evidence="1">
    <location>
        <begin position="38"/>
        <end position="58"/>
    </location>
</feature>
<sequence>MLTLIRNLTFGVVLLAAIVLFGTSLPTWWGGHFGGYRLLAHMFASGLVVVGLPVYAILRWTDWLSPPMPSRGSSWTFWTLLLTGFLTIASMYACMLPSTSTPWMITLIDFHGWIGATMLVAAIAHLVTFRRANSTAN</sequence>
<keyword evidence="1" id="KW-1133">Transmembrane helix</keyword>
<keyword evidence="1" id="KW-0812">Transmembrane</keyword>
<keyword evidence="3" id="KW-1185">Reference proteome</keyword>
<feature type="transmembrane region" description="Helical" evidence="1">
    <location>
        <begin position="110"/>
        <end position="129"/>
    </location>
</feature>
<dbReference type="RefSeq" id="WP_008677647.1">
    <property type="nucleotide sequence ID" value="NZ_ANOH01000156.1"/>
</dbReference>
<feature type="transmembrane region" description="Helical" evidence="1">
    <location>
        <begin position="78"/>
        <end position="98"/>
    </location>
</feature>
<dbReference type="EMBL" id="ANOH01000156">
    <property type="protein sequence ID" value="EMI56306.1"/>
    <property type="molecule type" value="Genomic_DNA"/>
</dbReference>
<organism evidence="2 3">
    <name type="scientific">Rhodopirellula sallentina SM41</name>
    <dbReference type="NCBI Taxonomy" id="1263870"/>
    <lineage>
        <taxon>Bacteria</taxon>
        <taxon>Pseudomonadati</taxon>
        <taxon>Planctomycetota</taxon>
        <taxon>Planctomycetia</taxon>
        <taxon>Pirellulales</taxon>
        <taxon>Pirellulaceae</taxon>
        <taxon>Rhodopirellula</taxon>
    </lineage>
</organism>
<accession>M5UEN4</accession>
<proteinExistence type="predicted"/>
<reference evidence="2 3" key="1">
    <citation type="journal article" date="2013" name="Mar. Genomics">
        <title>Expression of sulfatases in Rhodopirellula baltica and the diversity of sulfatases in the genus Rhodopirellula.</title>
        <authorList>
            <person name="Wegner C.E."/>
            <person name="Richter-Heitmann T."/>
            <person name="Klindworth A."/>
            <person name="Klockow C."/>
            <person name="Richter M."/>
            <person name="Achstetter T."/>
            <person name="Glockner F.O."/>
            <person name="Harder J."/>
        </authorList>
    </citation>
    <scope>NUCLEOTIDE SEQUENCE [LARGE SCALE GENOMIC DNA]</scope>
    <source>
        <strain evidence="2 3">SM41</strain>
    </source>
</reference>
<dbReference type="Proteomes" id="UP000011885">
    <property type="component" value="Unassembled WGS sequence"/>
</dbReference>
<protein>
    <submittedName>
        <fullName evidence="2">Signal peptide protein</fullName>
    </submittedName>
</protein>
<gene>
    <name evidence="2" type="ORF">RSSM_02264</name>
</gene>
<dbReference type="AlphaFoldDB" id="M5UEN4"/>
<evidence type="ECO:0000256" key="1">
    <source>
        <dbReference type="SAM" id="Phobius"/>
    </source>
</evidence>
<keyword evidence="1" id="KW-0472">Membrane</keyword>
<name>M5UEN4_9BACT</name>
<evidence type="ECO:0000313" key="3">
    <source>
        <dbReference type="Proteomes" id="UP000011885"/>
    </source>
</evidence>
<dbReference type="OrthoDB" id="279517at2"/>